<evidence type="ECO:0000313" key="4">
    <source>
        <dbReference type="EMBL" id="SXF93510.1"/>
    </source>
</evidence>
<dbReference type="PANTHER" id="PTHR14097:SF8">
    <property type="entry name" value="NAD(P)-BINDING DOMAIN-CONTAINING PROTEIN"/>
    <property type="match status" value="1"/>
</dbReference>
<dbReference type="AlphaFoldDB" id="A0ABD7P4Y0"/>
<feature type="transmembrane region" description="Helical" evidence="2">
    <location>
        <begin position="164"/>
        <end position="187"/>
    </location>
</feature>
<dbReference type="InterPro" id="IPR001509">
    <property type="entry name" value="Epimerase_deHydtase"/>
</dbReference>
<comment type="caution">
    <text evidence="4">The sequence shown here is derived from an EMBL/GenBank/DDBJ whole genome shotgun (WGS) entry which is preliminary data.</text>
</comment>
<evidence type="ECO:0000256" key="2">
    <source>
        <dbReference type="SAM" id="Phobius"/>
    </source>
</evidence>
<evidence type="ECO:0000313" key="5">
    <source>
        <dbReference type="Proteomes" id="UP000258928"/>
    </source>
</evidence>
<feature type="domain" description="NAD-dependent epimerase/dehydratase" evidence="3">
    <location>
        <begin position="3"/>
        <end position="118"/>
    </location>
</feature>
<dbReference type="EMBL" id="UKAS01000005">
    <property type="protein sequence ID" value="SXF93510.1"/>
    <property type="molecule type" value="Genomic_DNA"/>
</dbReference>
<organism evidence="4 5">
    <name type="scientific">Klebsiella variicola</name>
    <dbReference type="NCBI Taxonomy" id="244366"/>
    <lineage>
        <taxon>Bacteria</taxon>
        <taxon>Pseudomonadati</taxon>
        <taxon>Pseudomonadota</taxon>
        <taxon>Gammaproteobacteria</taxon>
        <taxon>Enterobacterales</taxon>
        <taxon>Enterobacteriaceae</taxon>
        <taxon>Klebsiella/Raoultella group</taxon>
        <taxon>Klebsiella</taxon>
        <taxon>Klebsiella pneumoniae complex</taxon>
    </lineage>
</organism>
<gene>
    <name evidence="4" type="ORF">SAMEA3729809_02230</name>
</gene>
<dbReference type="PANTHER" id="PTHR14097">
    <property type="entry name" value="OXIDOREDUCTASE HTATIP2"/>
    <property type="match status" value="1"/>
</dbReference>
<keyword evidence="2" id="KW-0472">Membrane</keyword>
<sequence length="220" mass="23817">MKVIITGATGMVGAGVLQTALNAADVERVLVVGRQPTGVTHEKLQELILPDLFEVSGIENKLHGYDACIWAIGISSSGMDEAAYAHITETLTLKWAKMLLRINPGISFCYCSAAGAGGKSMWARVRQRVESELLRLPFRHAGAVRPGIIRPAPGARSRTPGYRIVLRLLTPLFLLSPVWLVVVPSLFTTSDILGRAMLSVVRGKATSFILETADINRLGR</sequence>
<reference evidence="4 5" key="1">
    <citation type="submission" date="2018-08" db="EMBL/GenBank/DDBJ databases">
        <authorList>
            <consortium name="Pathogen Informatics"/>
        </authorList>
    </citation>
    <scope>NUCLEOTIDE SEQUENCE [LARGE SCALE GENOMIC DNA]</scope>
    <source>
        <strain evidence="4 5">EuSCAPE_TR218</strain>
    </source>
</reference>
<dbReference type="Pfam" id="PF01370">
    <property type="entry name" value="Epimerase"/>
    <property type="match status" value="1"/>
</dbReference>
<name>A0ABD7P4Y0_KLEVA</name>
<dbReference type="GO" id="GO:0016020">
    <property type="term" value="C:membrane"/>
    <property type="evidence" value="ECO:0007669"/>
    <property type="project" value="UniProtKB-SubCell"/>
</dbReference>
<dbReference type="Proteomes" id="UP000258928">
    <property type="component" value="Unassembled WGS sequence"/>
</dbReference>
<evidence type="ECO:0000259" key="3">
    <source>
        <dbReference type="Pfam" id="PF01370"/>
    </source>
</evidence>
<keyword evidence="2" id="KW-1133">Transmembrane helix</keyword>
<dbReference type="InterPro" id="IPR036291">
    <property type="entry name" value="NAD(P)-bd_dom_sf"/>
</dbReference>
<dbReference type="RefSeq" id="WP_032735613.1">
    <property type="nucleotide sequence ID" value="NZ_BIGP01000001.1"/>
</dbReference>
<protein>
    <recommendedName>
        <fullName evidence="3">NAD-dependent epimerase/dehydratase domain-containing protein</fullName>
    </recommendedName>
</protein>
<accession>A0ABD7P4Y0</accession>
<keyword evidence="2" id="KW-0812">Transmembrane</keyword>
<comment type="subcellular location">
    <subcellularLocation>
        <location evidence="1">Membrane</location>
    </subcellularLocation>
</comment>
<dbReference type="Gene3D" id="3.40.50.720">
    <property type="entry name" value="NAD(P)-binding Rossmann-like Domain"/>
    <property type="match status" value="1"/>
</dbReference>
<dbReference type="SUPFAM" id="SSF51735">
    <property type="entry name" value="NAD(P)-binding Rossmann-fold domains"/>
    <property type="match status" value="1"/>
</dbReference>
<proteinExistence type="predicted"/>
<evidence type="ECO:0000256" key="1">
    <source>
        <dbReference type="ARBA" id="ARBA00004370"/>
    </source>
</evidence>